<organism evidence="13 14">
    <name type="scientific">Vavraia culicis (isolate floridensis)</name>
    <name type="common">Microsporidian parasite</name>
    <dbReference type="NCBI Taxonomy" id="948595"/>
    <lineage>
        <taxon>Eukaryota</taxon>
        <taxon>Fungi</taxon>
        <taxon>Fungi incertae sedis</taxon>
        <taxon>Microsporidia</taxon>
        <taxon>Pleistophoridae</taxon>
        <taxon>Vavraia</taxon>
    </lineage>
</organism>
<dbReference type="GeneID" id="19879020"/>
<dbReference type="Proteomes" id="UP000011081">
    <property type="component" value="Unassembled WGS sequence"/>
</dbReference>
<dbReference type="InterPro" id="IPR000182">
    <property type="entry name" value="GNAT_dom"/>
</dbReference>
<comment type="catalytic activity">
    <reaction evidence="11">
        <text>N-terminal L-seryl-[histone H4] + acetyl-CoA = N-terminal N(alpha)-acetyl-L-seryl-[histone H4] + CoA + H(+)</text>
        <dbReference type="Rhea" id="RHEA:50596"/>
        <dbReference type="Rhea" id="RHEA-COMP:12740"/>
        <dbReference type="Rhea" id="RHEA-COMP:12743"/>
        <dbReference type="ChEBI" id="CHEBI:15378"/>
        <dbReference type="ChEBI" id="CHEBI:57287"/>
        <dbReference type="ChEBI" id="CHEBI:57288"/>
        <dbReference type="ChEBI" id="CHEBI:64738"/>
        <dbReference type="ChEBI" id="CHEBI:83690"/>
        <dbReference type="EC" id="2.3.1.257"/>
    </reaction>
</comment>
<dbReference type="InParanoid" id="L2GWB2"/>
<proteinExistence type="inferred from homology"/>
<comment type="similarity">
    <text evidence="3">Belongs to the acetyltransferase family. NAA40 subfamily.</text>
</comment>
<evidence type="ECO:0000256" key="1">
    <source>
        <dbReference type="ARBA" id="ARBA00004123"/>
    </source>
</evidence>
<evidence type="ECO:0000256" key="3">
    <source>
        <dbReference type="ARBA" id="ARBA00008870"/>
    </source>
</evidence>
<evidence type="ECO:0000256" key="6">
    <source>
        <dbReference type="ARBA" id="ARBA00022490"/>
    </source>
</evidence>
<evidence type="ECO:0000256" key="9">
    <source>
        <dbReference type="ARBA" id="ARBA00023315"/>
    </source>
</evidence>
<sequence length="105" mass="12451">MYILAYENDLIGFLMYRTERKVMYVYEVHVDELYRGKGIGSMLLKCAYGVLEKKYVKMVLFVDRRNLGAVRFYVRNGMARDIEEEYKGSGYEAYSYVRRGVNIEN</sequence>
<dbReference type="InterPro" id="IPR039949">
    <property type="entry name" value="NAA40"/>
</dbReference>
<evidence type="ECO:0000256" key="8">
    <source>
        <dbReference type="ARBA" id="ARBA00023242"/>
    </source>
</evidence>
<keyword evidence="14" id="KW-1185">Reference proteome</keyword>
<keyword evidence="6" id="KW-0963">Cytoplasm</keyword>
<dbReference type="InterPro" id="IPR016181">
    <property type="entry name" value="Acyl_CoA_acyltransferase"/>
</dbReference>
<feature type="domain" description="N-acetyltransferase" evidence="12">
    <location>
        <begin position="1"/>
        <end position="98"/>
    </location>
</feature>
<evidence type="ECO:0000313" key="13">
    <source>
        <dbReference type="EMBL" id="ELA47370.2"/>
    </source>
</evidence>
<reference evidence="14" key="1">
    <citation type="submission" date="2011-03" db="EMBL/GenBank/DDBJ databases">
        <title>The genome sequence of Vavraia culicis strain floridensis.</title>
        <authorList>
            <consortium name="The Broad Institute Genome Sequencing Platform"/>
            <person name="Cuomo C."/>
            <person name="Becnel J."/>
            <person name="Sanscrainte N."/>
            <person name="Young S.K."/>
            <person name="Zeng Q."/>
            <person name="Gargeya S."/>
            <person name="Fitzgerald M."/>
            <person name="Haas B."/>
            <person name="Abouelleil A."/>
            <person name="Alvarado L."/>
            <person name="Arachchi H.M."/>
            <person name="Berlin A."/>
            <person name="Chapman S.B."/>
            <person name="Gearin G."/>
            <person name="Goldberg J."/>
            <person name="Griggs A."/>
            <person name="Gujja S."/>
            <person name="Hansen M."/>
            <person name="Heiman D."/>
            <person name="Howarth C."/>
            <person name="Larimer J."/>
            <person name="Lui A."/>
            <person name="MacDonald P.J.P."/>
            <person name="McCowen C."/>
            <person name="Montmayeur A."/>
            <person name="Murphy C."/>
            <person name="Neiman D."/>
            <person name="Pearson M."/>
            <person name="Priest M."/>
            <person name="Roberts A."/>
            <person name="Saif S."/>
            <person name="Shea T."/>
            <person name="Sisk P."/>
            <person name="Stolte C."/>
            <person name="Sykes S."/>
            <person name="Wortman J."/>
            <person name="Nusbaum C."/>
            <person name="Birren B."/>
        </authorList>
    </citation>
    <scope>NUCLEOTIDE SEQUENCE [LARGE SCALE GENOMIC DNA]</scope>
    <source>
        <strain evidence="14">floridensis</strain>
    </source>
</reference>
<evidence type="ECO:0000259" key="12">
    <source>
        <dbReference type="PROSITE" id="PS51186"/>
    </source>
</evidence>
<evidence type="ECO:0000256" key="4">
    <source>
        <dbReference type="ARBA" id="ARBA00012950"/>
    </source>
</evidence>
<evidence type="ECO:0000256" key="7">
    <source>
        <dbReference type="ARBA" id="ARBA00022679"/>
    </source>
</evidence>
<accession>L2GWB2</accession>
<dbReference type="VEuPathDB" id="MicrosporidiaDB:VCUG_01139"/>
<dbReference type="GO" id="GO:1990189">
    <property type="term" value="F:protein N-terminal-serine acetyltransferase activity"/>
    <property type="evidence" value="ECO:0007669"/>
    <property type="project" value="UniProtKB-EC"/>
</dbReference>
<comment type="catalytic activity">
    <reaction evidence="10">
        <text>N-terminal L-seryl-[histone H2A] + acetyl-CoA = N-terminal N(alpha)-acetyl-L-seryl-[histone H2A] + CoA + H(+)</text>
        <dbReference type="Rhea" id="RHEA:50600"/>
        <dbReference type="Rhea" id="RHEA-COMP:12742"/>
        <dbReference type="Rhea" id="RHEA-COMP:12744"/>
        <dbReference type="ChEBI" id="CHEBI:15378"/>
        <dbReference type="ChEBI" id="CHEBI:57287"/>
        <dbReference type="ChEBI" id="CHEBI:57288"/>
        <dbReference type="ChEBI" id="CHEBI:64738"/>
        <dbReference type="ChEBI" id="CHEBI:83690"/>
        <dbReference type="EC" id="2.3.1.257"/>
    </reaction>
</comment>
<dbReference type="AlphaFoldDB" id="L2GWB2"/>
<dbReference type="GO" id="GO:0010485">
    <property type="term" value="F:histone H4 acetyltransferase activity"/>
    <property type="evidence" value="ECO:0007669"/>
    <property type="project" value="InterPro"/>
</dbReference>
<dbReference type="SUPFAM" id="SSF55729">
    <property type="entry name" value="Acyl-CoA N-acyltransferases (Nat)"/>
    <property type="match status" value="1"/>
</dbReference>
<evidence type="ECO:0000313" key="14">
    <source>
        <dbReference type="Proteomes" id="UP000011081"/>
    </source>
</evidence>
<dbReference type="EC" id="2.3.1.257" evidence="4"/>
<evidence type="ECO:0000256" key="11">
    <source>
        <dbReference type="ARBA" id="ARBA00049524"/>
    </source>
</evidence>
<keyword evidence="7" id="KW-0808">Transferase</keyword>
<keyword evidence="8" id="KW-0539">Nucleus</keyword>
<dbReference type="PROSITE" id="PS51186">
    <property type="entry name" value="GNAT"/>
    <property type="match status" value="1"/>
</dbReference>
<protein>
    <recommendedName>
        <fullName evidence="5">N-alpha-acetyltransferase 40</fullName>
        <ecNumber evidence="4">2.3.1.257</ecNumber>
    </recommendedName>
</protein>
<dbReference type="GO" id="GO:0005737">
    <property type="term" value="C:cytoplasm"/>
    <property type="evidence" value="ECO:0007669"/>
    <property type="project" value="UniProtKB-SubCell"/>
</dbReference>
<dbReference type="PANTHER" id="PTHR20531">
    <property type="entry name" value="N-ALPHA-ACETYLTRANSFERASE 40"/>
    <property type="match status" value="1"/>
</dbReference>
<gene>
    <name evidence="13" type="ORF">VCUG_01139</name>
</gene>
<dbReference type="HOGENOM" id="CLU_2238650_0_0_1"/>
<evidence type="ECO:0000256" key="5">
    <source>
        <dbReference type="ARBA" id="ARBA00015043"/>
    </source>
</evidence>
<keyword evidence="9" id="KW-0012">Acyltransferase</keyword>
<evidence type="ECO:0000256" key="2">
    <source>
        <dbReference type="ARBA" id="ARBA00004496"/>
    </source>
</evidence>
<name>L2GWB2_VAVCU</name>
<dbReference type="RefSeq" id="XP_008074132.1">
    <property type="nucleotide sequence ID" value="XM_008075941.1"/>
</dbReference>
<dbReference type="Gene3D" id="3.40.630.30">
    <property type="match status" value="1"/>
</dbReference>
<dbReference type="OrthoDB" id="2194372at2759"/>
<dbReference type="Pfam" id="PF00583">
    <property type="entry name" value="Acetyltransf_1"/>
    <property type="match status" value="1"/>
</dbReference>
<evidence type="ECO:0000256" key="10">
    <source>
        <dbReference type="ARBA" id="ARBA00047821"/>
    </source>
</evidence>
<dbReference type="GO" id="GO:0005634">
    <property type="term" value="C:nucleus"/>
    <property type="evidence" value="ECO:0007669"/>
    <property type="project" value="UniProtKB-SubCell"/>
</dbReference>
<dbReference type="EMBL" id="GL877419">
    <property type="protein sequence ID" value="ELA47370.2"/>
    <property type="molecule type" value="Genomic_DNA"/>
</dbReference>
<dbReference type="GO" id="GO:0043998">
    <property type="term" value="F:histone H2A acetyltransferase activity"/>
    <property type="evidence" value="ECO:0007669"/>
    <property type="project" value="InterPro"/>
</dbReference>
<comment type="subcellular location">
    <subcellularLocation>
        <location evidence="2">Cytoplasm</location>
    </subcellularLocation>
    <subcellularLocation>
        <location evidence="1">Nucleus</location>
    </subcellularLocation>
</comment>
<dbReference type="PANTHER" id="PTHR20531:SF1">
    <property type="entry name" value="N-ALPHA-ACETYLTRANSFERASE 40"/>
    <property type="match status" value="1"/>
</dbReference>
<dbReference type="CDD" id="cd04301">
    <property type="entry name" value="NAT_SF"/>
    <property type="match status" value="1"/>
</dbReference>